<dbReference type="Proteomes" id="UP000007813">
    <property type="component" value="Unassembled WGS sequence"/>
</dbReference>
<evidence type="ECO:0000313" key="4">
    <source>
        <dbReference type="Proteomes" id="UP000007813"/>
    </source>
</evidence>
<dbReference type="AlphaFoldDB" id="J2Z9M6"/>
<evidence type="ECO:0000313" key="3">
    <source>
        <dbReference type="EMBL" id="EJN57340.1"/>
    </source>
</evidence>
<gene>
    <name evidence="3" type="ORF">HSB1_43030</name>
</gene>
<sequence length="90" mass="10249">MEDFEAWKSSFDSNDSFRTENGQRGYQAFQSVDDPNEVVVLFDWDEGEDPRAFFKSEGMRERMVDAGLKGMPEMSVVQMINQKSGVEPSA</sequence>
<organism evidence="3 4">
    <name type="scientific">Halogranum salarium B-1</name>
    <dbReference type="NCBI Taxonomy" id="1210908"/>
    <lineage>
        <taxon>Archaea</taxon>
        <taxon>Methanobacteriati</taxon>
        <taxon>Methanobacteriota</taxon>
        <taxon>Stenosarchaea group</taxon>
        <taxon>Halobacteria</taxon>
        <taxon>Halobacteriales</taxon>
        <taxon>Haloferacaceae</taxon>
    </lineage>
</organism>
<dbReference type="Pfam" id="PF03992">
    <property type="entry name" value="ABM"/>
    <property type="match status" value="1"/>
</dbReference>
<evidence type="ECO:0000259" key="2">
    <source>
        <dbReference type="Pfam" id="PF03992"/>
    </source>
</evidence>
<dbReference type="eggNOG" id="arCOG05403">
    <property type="taxonomic scope" value="Archaea"/>
</dbReference>
<feature type="domain" description="ABM" evidence="2">
    <location>
        <begin position="5"/>
        <end position="61"/>
    </location>
</feature>
<name>J2Z9M6_9EURY</name>
<feature type="compositionally biased region" description="Polar residues" evidence="1">
    <location>
        <begin position="10"/>
        <end position="20"/>
    </location>
</feature>
<proteinExistence type="predicted"/>
<dbReference type="Gene3D" id="3.30.70.100">
    <property type="match status" value="1"/>
</dbReference>
<feature type="region of interest" description="Disordered" evidence="1">
    <location>
        <begin position="1"/>
        <end position="20"/>
    </location>
</feature>
<reference evidence="3 4" key="1">
    <citation type="journal article" date="2012" name="J. Bacteriol.">
        <title>Draft Genome Sequence of the Extremely Halophilic Archaeon Halogranum salarium B-1T.</title>
        <authorList>
            <person name="Kim K.K."/>
            <person name="Lee K.C."/>
            <person name="Lee J.S."/>
        </authorList>
    </citation>
    <scope>NUCLEOTIDE SEQUENCE [LARGE SCALE GENOMIC DNA]</scope>
    <source>
        <strain evidence="3 4">B-1</strain>
    </source>
</reference>
<dbReference type="InterPro" id="IPR007138">
    <property type="entry name" value="ABM_dom"/>
</dbReference>
<dbReference type="SUPFAM" id="SSF54909">
    <property type="entry name" value="Dimeric alpha+beta barrel"/>
    <property type="match status" value="1"/>
</dbReference>
<dbReference type="InterPro" id="IPR011008">
    <property type="entry name" value="Dimeric_a/b-barrel"/>
</dbReference>
<comment type="caution">
    <text evidence="3">The sequence shown here is derived from an EMBL/GenBank/DDBJ whole genome shotgun (WGS) entry which is preliminary data.</text>
</comment>
<accession>J2Z9M6</accession>
<dbReference type="EMBL" id="ALJD01000014">
    <property type="protein sequence ID" value="EJN57340.1"/>
    <property type="molecule type" value="Genomic_DNA"/>
</dbReference>
<protein>
    <recommendedName>
        <fullName evidence="2">ABM domain-containing protein</fullName>
    </recommendedName>
</protein>
<evidence type="ECO:0000256" key="1">
    <source>
        <dbReference type="SAM" id="MobiDB-lite"/>
    </source>
</evidence>